<dbReference type="GO" id="GO:0051123">
    <property type="term" value="P:RNA polymerase II preinitiation complex assembly"/>
    <property type="evidence" value="ECO:0007669"/>
    <property type="project" value="TreeGrafter"/>
</dbReference>
<dbReference type="RefSeq" id="XP_008058025.1">
    <property type="nucleotide sequence ID" value="XM_008059834.1"/>
</dbReference>
<feature type="compositionally biased region" description="Polar residues" evidence="7">
    <location>
        <begin position="66"/>
        <end position="81"/>
    </location>
</feature>
<accession>A0A1U7TJM7</accession>
<dbReference type="InterPro" id="IPR006751">
    <property type="entry name" value="TAFII55_prot_cons_reg"/>
</dbReference>
<feature type="region of interest" description="Disordered" evidence="7">
    <location>
        <begin position="186"/>
        <end position="206"/>
    </location>
</feature>
<dbReference type="STRING" id="1868482.ENSTSYP00000011048"/>
<dbReference type="CTD" id="54457"/>
<evidence type="ECO:0000256" key="7">
    <source>
        <dbReference type="SAM" id="MobiDB-lite"/>
    </source>
</evidence>
<dbReference type="KEGG" id="csyr:103262206"/>
<organism evidence="9 10">
    <name type="scientific">Carlito syrichta</name>
    <name type="common">Philippine tarsier</name>
    <name type="synonym">Tarsius syrichta</name>
    <dbReference type="NCBI Taxonomy" id="1868482"/>
    <lineage>
        <taxon>Eukaryota</taxon>
        <taxon>Metazoa</taxon>
        <taxon>Chordata</taxon>
        <taxon>Craniata</taxon>
        <taxon>Vertebrata</taxon>
        <taxon>Euteleostomi</taxon>
        <taxon>Mammalia</taxon>
        <taxon>Eutheria</taxon>
        <taxon>Euarchontoglires</taxon>
        <taxon>Primates</taxon>
        <taxon>Haplorrhini</taxon>
        <taxon>Tarsiiformes</taxon>
        <taxon>Tarsiidae</taxon>
        <taxon>Carlito</taxon>
    </lineage>
</organism>
<dbReference type="AlphaFoldDB" id="A0A1U7TJM7"/>
<keyword evidence="5" id="KW-0539">Nucleus</keyword>
<evidence type="ECO:0000256" key="1">
    <source>
        <dbReference type="ARBA" id="ARBA00004123"/>
    </source>
</evidence>
<proteinExistence type="inferred from homology"/>
<feature type="compositionally biased region" description="Basic and acidic residues" evidence="7">
    <location>
        <begin position="82"/>
        <end position="94"/>
    </location>
</feature>
<dbReference type="CDD" id="cd08047">
    <property type="entry name" value="TAF7"/>
    <property type="match status" value="1"/>
</dbReference>
<dbReference type="OrthoDB" id="153872at2759"/>
<protein>
    <submittedName>
        <fullName evidence="10">Transcription initiation factor TFIID subunit 7-like</fullName>
    </submittedName>
</protein>
<evidence type="ECO:0000256" key="3">
    <source>
        <dbReference type="ARBA" id="ARBA00023015"/>
    </source>
</evidence>
<name>A0A1U7TJM7_CARSF</name>
<evidence type="ECO:0000313" key="9">
    <source>
        <dbReference type="Proteomes" id="UP000189704"/>
    </source>
</evidence>
<dbReference type="Pfam" id="PF04658">
    <property type="entry name" value="TAFII55_N"/>
    <property type="match status" value="1"/>
</dbReference>
<gene>
    <name evidence="10" type="primary">TAF7L</name>
</gene>
<feature type="coiled-coil region" evidence="6">
    <location>
        <begin position="430"/>
        <end position="461"/>
    </location>
</feature>
<keyword evidence="9" id="KW-1185">Reference proteome</keyword>
<keyword evidence="3" id="KW-0805">Transcription regulation</keyword>
<dbReference type="GO" id="GO:0016251">
    <property type="term" value="F:RNA polymerase II general transcription initiation factor activity"/>
    <property type="evidence" value="ECO:0007669"/>
    <property type="project" value="TreeGrafter"/>
</dbReference>
<keyword evidence="4" id="KW-0804">Transcription</keyword>
<evidence type="ECO:0000256" key="5">
    <source>
        <dbReference type="ARBA" id="ARBA00023242"/>
    </source>
</evidence>
<comment type="subcellular location">
    <subcellularLocation>
        <location evidence="1">Nucleus</location>
    </subcellularLocation>
</comment>
<feature type="domain" description="TAFII55 protein conserved region" evidence="8">
    <location>
        <begin position="98"/>
        <end position="278"/>
    </location>
</feature>
<evidence type="ECO:0000259" key="8">
    <source>
        <dbReference type="SMART" id="SM01370"/>
    </source>
</evidence>
<sequence length="467" mass="52865">MERPEGPLPKSSEYEPIPIASASEETSHQEPQVPVDHGVEAACNSSTRIAGNHGTPTPADLAVSTDAESSTQAAPLTSENSLEGKEMSKSQDELPHELESQFILRLPPEHACIVRSLVHSRSVTMKDKLKIDLSPDKRHATVEIEDVSLTAKLVDLPCVIGSLKTLDKKTFYKTANISQMLVCTADDGDQHSSPEEPVTPTDLTEIEKKEKEKQKKYIWKHGITPPLKNVRKKRFRKIKKKPADCKQVEEASFTEPTDSPDVEREVKRLLCSDAEAVSARWEVIAEGETKEIECQGFIPGFELSPGTSEYKLGHISSAYGMLREVSSDSSGHSGDHDDEDEDDDEKQEEEEDDEEEDEEEEEEEEEEEDSEDLERELQAKFIESGQYEAKEGAGPIVMNIQKQIYYMEKRLYKIQNKAQRQKDLIMKVENQILKKHLRTMLEQLKLQEKQTNEQLISLQEQLTCFLK</sequence>
<dbReference type="GeneID" id="103262206"/>
<evidence type="ECO:0000313" key="10">
    <source>
        <dbReference type="RefSeq" id="XP_008058025.1"/>
    </source>
</evidence>
<evidence type="ECO:0000256" key="2">
    <source>
        <dbReference type="ARBA" id="ARBA00009368"/>
    </source>
</evidence>
<feature type="region of interest" description="Disordered" evidence="7">
    <location>
        <begin position="1"/>
        <end position="94"/>
    </location>
</feature>
<dbReference type="SMART" id="SM01370">
    <property type="entry name" value="TAFII55_N"/>
    <property type="match status" value="1"/>
</dbReference>
<feature type="region of interest" description="Disordered" evidence="7">
    <location>
        <begin position="324"/>
        <end position="374"/>
    </location>
</feature>
<dbReference type="OMA" id="VSETNCE"/>
<dbReference type="PANTHER" id="PTHR12228:SF8">
    <property type="entry name" value="TRANSCRIPTION INITIATION FACTOR TFIID SUBUNIT 7-LIKE"/>
    <property type="match status" value="1"/>
</dbReference>
<evidence type="ECO:0000256" key="4">
    <source>
        <dbReference type="ARBA" id="ARBA00023163"/>
    </source>
</evidence>
<dbReference type="PANTHER" id="PTHR12228">
    <property type="entry name" value="TRANSCRIPTION INITIATION FACTOR TFIID 55 KD SUBUNIT-RELATED"/>
    <property type="match status" value="1"/>
</dbReference>
<evidence type="ECO:0000256" key="6">
    <source>
        <dbReference type="SAM" id="Coils"/>
    </source>
</evidence>
<reference evidence="10" key="1">
    <citation type="submission" date="2025-08" db="UniProtKB">
        <authorList>
            <consortium name="RefSeq"/>
        </authorList>
    </citation>
    <scope>IDENTIFICATION</scope>
</reference>
<dbReference type="Proteomes" id="UP000189704">
    <property type="component" value="Unplaced"/>
</dbReference>
<comment type="similarity">
    <text evidence="2">Belongs to the TAF7 family.</text>
</comment>
<keyword evidence="6" id="KW-0175">Coiled coil</keyword>
<feature type="compositionally biased region" description="Acidic residues" evidence="7">
    <location>
        <begin position="336"/>
        <end position="374"/>
    </location>
</feature>
<dbReference type="GO" id="GO:0005669">
    <property type="term" value="C:transcription factor TFIID complex"/>
    <property type="evidence" value="ECO:0007669"/>
    <property type="project" value="InterPro"/>
</dbReference>
<dbReference type="InterPro" id="IPR037817">
    <property type="entry name" value="TAF7"/>
</dbReference>